<keyword evidence="4" id="KW-0862">Zinc</keyword>
<name>A0A9R1VCF7_LACSA</name>
<dbReference type="Proteomes" id="UP000235145">
    <property type="component" value="Unassembled WGS sequence"/>
</dbReference>
<sequence length="150" mass="17229">MDGDVSSDPMEGVENKEQSAPINLTYDDSRTTSTLKRHLLICKQHKDYEEKHNLLNFPLIKSDGDAVHENFPSLIRLHAKYDSNKMREAIATWVLGTEQPFCVVEDDLFVHMMKTTTPLYEKQAGLQQKQTVLRYMSMRKKTLKALTKAA</sequence>
<keyword evidence="5" id="KW-0539">Nucleus</keyword>
<evidence type="ECO:0000256" key="4">
    <source>
        <dbReference type="ARBA" id="ARBA00022833"/>
    </source>
</evidence>
<dbReference type="InterPro" id="IPR052035">
    <property type="entry name" value="ZnF_BED_domain_contain"/>
</dbReference>
<reference evidence="7 8" key="1">
    <citation type="journal article" date="2017" name="Nat. Commun.">
        <title>Genome assembly with in vitro proximity ligation data and whole-genome triplication in lettuce.</title>
        <authorList>
            <person name="Reyes-Chin-Wo S."/>
            <person name="Wang Z."/>
            <person name="Yang X."/>
            <person name="Kozik A."/>
            <person name="Arikit S."/>
            <person name="Song C."/>
            <person name="Xia L."/>
            <person name="Froenicke L."/>
            <person name="Lavelle D.O."/>
            <person name="Truco M.J."/>
            <person name="Xia R."/>
            <person name="Zhu S."/>
            <person name="Xu C."/>
            <person name="Xu H."/>
            <person name="Xu X."/>
            <person name="Cox K."/>
            <person name="Korf I."/>
            <person name="Meyers B.C."/>
            <person name="Michelmore R.W."/>
        </authorList>
    </citation>
    <scope>NUCLEOTIDE SEQUENCE [LARGE SCALE GENOMIC DNA]</scope>
    <source>
        <strain evidence="8">cv. Salinas</strain>
        <tissue evidence="7">Seedlings</tissue>
    </source>
</reference>
<comment type="caution">
    <text evidence="7">The sequence shown here is derived from an EMBL/GenBank/DDBJ whole genome shotgun (WGS) entry which is preliminary data.</text>
</comment>
<gene>
    <name evidence="7" type="ORF">LSAT_V11C500248660</name>
</gene>
<dbReference type="PANTHER" id="PTHR46481:SF10">
    <property type="entry name" value="ZINC FINGER BED DOMAIN-CONTAINING PROTEIN 39"/>
    <property type="match status" value="1"/>
</dbReference>
<evidence type="ECO:0000256" key="3">
    <source>
        <dbReference type="ARBA" id="ARBA00022771"/>
    </source>
</evidence>
<evidence type="ECO:0000313" key="8">
    <source>
        <dbReference type="Proteomes" id="UP000235145"/>
    </source>
</evidence>
<keyword evidence="3" id="KW-0863">Zinc-finger</keyword>
<organism evidence="7 8">
    <name type="scientific">Lactuca sativa</name>
    <name type="common">Garden lettuce</name>
    <dbReference type="NCBI Taxonomy" id="4236"/>
    <lineage>
        <taxon>Eukaryota</taxon>
        <taxon>Viridiplantae</taxon>
        <taxon>Streptophyta</taxon>
        <taxon>Embryophyta</taxon>
        <taxon>Tracheophyta</taxon>
        <taxon>Spermatophyta</taxon>
        <taxon>Magnoliopsida</taxon>
        <taxon>eudicotyledons</taxon>
        <taxon>Gunneridae</taxon>
        <taxon>Pentapetalae</taxon>
        <taxon>asterids</taxon>
        <taxon>campanulids</taxon>
        <taxon>Asterales</taxon>
        <taxon>Asteraceae</taxon>
        <taxon>Cichorioideae</taxon>
        <taxon>Cichorieae</taxon>
        <taxon>Lactucinae</taxon>
        <taxon>Lactuca</taxon>
    </lineage>
</organism>
<evidence type="ECO:0000256" key="2">
    <source>
        <dbReference type="ARBA" id="ARBA00022723"/>
    </source>
</evidence>
<accession>A0A9R1VCF7</accession>
<dbReference type="GO" id="GO:0005634">
    <property type="term" value="C:nucleus"/>
    <property type="evidence" value="ECO:0007669"/>
    <property type="project" value="UniProtKB-SubCell"/>
</dbReference>
<dbReference type="EMBL" id="NBSK02000005">
    <property type="protein sequence ID" value="KAJ0203570.1"/>
    <property type="molecule type" value="Genomic_DNA"/>
</dbReference>
<dbReference type="AlphaFoldDB" id="A0A9R1VCF7"/>
<keyword evidence="2" id="KW-0479">Metal-binding</keyword>
<feature type="region of interest" description="Disordered" evidence="6">
    <location>
        <begin position="1"/>
        <end position="27"/>
    </location>
</feature>
<protein>
    <submittedName>
        <fullName evidence="7">Uncharacterized protein</fullName>
    </submittedName>
</protein>
<proteinExistence type="predicted"/>
<evidence type="ECO:0000256" key="1">
    <source>
        <dbReference type="ARBA" id="ARBA00004123"/>
    </source>
</evidence>
<keyword evidence="8" id="KW-1185">Reference proteome</keyword>
<evidence type="ECO:0000256" key="6">
    <source>
        <dbReference type="SAM" id="MobiDB-lite"/>
    </source>
</evidence>
<evidence type="ECO:0000256" key="5">
    <source>
        <dbReference type="ARBA" id="ARBA00023242"/>
    </source>
</evidence>
<evidence type="ECO:0000313" key="7">
    <source>
        <dbReference type="EMBL" id="KAJ0203570.1"/>
    </source>
</evidence>
<dbReference type="PANTHER" id="PTHR46481">
    <property type="entry name" value="ZINC FINGER BED DOMAIN-CONTAINING PROTEIN 4"/>
    <property type="match status" value="1"/>
</dbReference>
<comment type="subcellular location">
    <subcellularLocation>
        <location evidence="1">Nucleus</location>
    </subcellularLocation>
</comment>
<dbReference type="GO" id="GO:0008270">
    <property type="term" value="F:zinc ion binding"/>
    <property type="evidence" value="ECO:0007669"/>
    <property type="project" value="UniProtKB-KW"/>
</dbReference>